<name>A0A7G9YX94_9EURY</name>
<reference evidence="2" key="1">
    <citation type="submission" date="2020-06" db="EMBL/GenBank/DDBJ databases">
        <title>Unique genomic features of the anaerobic methanotrophic archaea.</title>
        <authorList>
            <person name="Chadwick G.L."/>
            <person name="Skennerton C.T."/>
            <person name="Laso-Perez R."/>
            <person name="Leu A.O."/>
            <person name="Speth D.R."/>
            <person name="Yu H."/>
            <person name="Morgan-Lang C."/>
            <person name="Hatzenpichler R."/>
            <person name="Goudeau D."/>
            <person name="Malmstrom R."/>
            <person name="Brazelton W.J."/>
            <person name="Woyke T."/>
            <person name="Hallam S.J."/>
            <person name="Tyson G.W."/>
            <person name="Wegener G."/>
            <person name="Boetius A."/>
            <person name="Orphan V."/>
        </authorList>
    </citation>
    <scope>NUCLEOTIDE SEQUENCE</scope>
</reference>
<sequence length="241" mass="28362">MNVKKIERERGDKKRGIMDRLKEKRNKQMKTSKQKMEEAKRIGKGEIGYYGLEDWWLNKFTEEERNIIRNTYQPMGLGSDSLVQNEIVSSSQSKLAFLSGLSSWFKKPEYYPIAKKILEKAETFVDKTDDILDLHFFYQNKIQVYYRNRDIDSNALDLAIHACKQQISISKQAAKAFKKELKGNLPEHVGYRQLAIIRDKQKDYESVIQISKQAKSEGWNGDWDKRIEKAMQKLEKLKKDK</sequence>
<accession>A0A7G9YX94</accession>
<evidence type="ECO:0000256" key="1">
    <source>
        <dbReference type="SAM" id="MobiDB-lite"/>
    </source>
</evidence>
<proteinExistence type="predicted"/>
<feature type="compositionally biased region" description="Basic residues" evidence="1">
    <location>
        <begin position="23"/>
        <end position="33"/>
    </location>
</feature>
<gene>
    <name evidence="2" type="ORF">MBLPMMNE_00035</name>
</gene>
<protein>
    <submittedName>
        <fullName evidence="2">Uncharacterized protein</fullName>
    </submittedName>
</protein>
<dbReference type="EMBL" id="MT631515">
    <property type="protein sequence ID" value="QNO52628.1"/>
    <property type="molecule type" value="Genomic_DNA"/>
</dbReference>
<evidence type="ECO:0000313" key="2">
    <source>
        <dbReference type="EMBL" id="QNO52628.1"/>
    </source>
</evidence>
<organism evidence="2">
    <name type="scientific">Candidatus Methanophagaceae archaeon ANME-1 ERB6</name>
    <dbReference type="NCBI Taxonomy" id="2759912"/>
    <lineage>
        <taxon>Archaea</taxon>
        <taxon>Methanobacteriati</taxon>
        <taxon>Methanobacteriota</taxon>
        <taxon>Stenosarchaea group</taxon>
        <taxon>Methanomicrobia</taxon>
        <taxon>Candidatus Methanophagales</taxon>
        <taxon>Candidatus Methanophagaceae</taxon>
    </lineage>
</organism>
<feature type="region of interest" description="Disordered" evidence="1">
    <location>
        <begin position="1"/>
        <end position="37"/>
    </location>
</feature>
<dbReference type="AlphaFoldDB" id="A0A7G9YX94"/>
<feature type="compositionally biased region" description="Basic and acidic residues" evidence="1">
    <location>
        <begin position="1"/>
        <end position="22"/>
    </location>
</feature>